<dbReference type="GO" id="GO:0003677">
    <property type="term" value="F:DNA binding"/>
    <property type="evidence" value="ECO:0007669"/>
    <property type="project" value="UniProtKB-KW"/>
</dbReference>
<reference evidence="3" key="2">
    <citation type="submission" date="2020-09" db="EMBL/GenBank/DDBJ databases">
        <authorList>
            <person name="Sun Q."/>
            <person name="Ohkuma M."/>
        </authorList>
    </citation>
    <scope>NUCLEOTIDE SEQUENCE</scope>
    <source>
        <strain evidence="3">JCM 31311</strain>
    </source>
</reference>
<dbReference type="SUPFAM" id="SSF102405">
    <property type="entry name" value="MCP/YpsA-like"/>
    <property type="match status" value="1"/>
</dbReference>
<sequence>MTVPSTPSSSVHTDPELLALLTLRFTPGLGPRRVESLRTFCGSAQKVLSTPLTELREVPGMDVKALQAIGTAGPASKAAQEIERAAEYGATLLGRGLEGYPEALESLGNPPAVIWVSGDLPLLAAVPRAIGVVGTRKASTHALHLTGQISTDLTRAGVIVVSGLARGIDTAAHAATVNAGGVGIGILGSGLDQMYPPENAGLSRRMVVISEYPLGTSPAAHNFPQRNRLIAALSAGTLVVEGEFKSGAMITATHALECGRTVFAVPGRAGDPLAQGPHRLLREGGVLTETAQDILNEFGWNGPGAAPMPDLPPEQQRLWELLAQPATLDDLQAQSGLTHAQL</sequence>
<dbReference type="GO" id="GO:0009294">
    <property type="term" value="P:DNA-mediated transformation"/>
    <property type="evidence" value="ECO:0007669"/>
    <property type="project" value="InterPro"/>
</dbReference>
<evidence type="ECO:0000313" key="3">
    <source>
        <dbReference type="EMBL" id="GGR05160.1"/>
    </source>
</evidence>
<dbReference type="InterPro" id="IPR010994">
    <property type="entry name" value="RuvA_2-like"/>
</dbReference>
<dbReference type="Pfam" id="PF02481">
    <property type="entry name" value="DNA_processg_A"/>
    <property type="match status" value="1"/>
</dbReference>
<evidence type="ECO:0000313" key="4">
    <source>
        <dbReference type="Proteomes" id="UP000603865"/>
    </source>
</evidence>
<comment type="similarity">
    <text evidence="1">Belongs to the DprA/Smf family.</text>
</comment>
<evidence type="ECO:0000256" key="1">
    <source>
        <dbReference type="ARBA" id="ARBA00006525"/>
    </source>
</evidence>
<dbReference type="NCBIfam" id="TIGR00732">
    <property type="entry name" value="dprA"/>
    <property type="match status" value="1"/>
</dbReference>
<dbReference type="Gene3D" id="3.40.50.450">
    <property type="match status" value="1"/>
</dbReference>
<comment type="caution">
    <text evidence="3">The sequence shown here is derived from an EMBL/GenBank/DDBJ whole genome shotgun (WGS) entry which is preliminary data.</text>
</comment>
<dbReference type="RefSeq" id="WP_308425792.1">
    <property type="nucleotide sequence ID" value="NZ_BMQL01000007.1"/>
</dbReference>
<dbReference type="PANTHER" id="PTHR43022:SF1">
    <property type="entry name" value="PROTEIN SMF"/>
    <property type="match status" value="1"/>
</dbReference>
<dbReference type="PANTHER" id="PTHR43022">
    <property type="entry name" value="PROTEIN SMF"/>
    <property type="match status" value="1"/>
</dbReference>
<dbReference type="SUPFAM" id="SSF47781">
    <property type="entry name" value="RuvA domain 2-like"/>
    <property type="match status" value="1"/>
</dbReference>
<dbReference type="InterPro" id="IPR003488">
    <property type="entry name" value="DprA"/>
</dbReference>
<name>A0A918F3X2_9DEIO</name>
<keyword evidence="4" id="KW-1185">Reference proteome</keyword>
<protein>
    <submittedName>
        <fullName evidence="3">DNA-binding protein</fullName>
    </submittedName>
</protein>
<evidence type="ECO:0000259" key="2">
    <source>
        <dbReference type="Pfam" id="PF02481"/>
    </source>
</evidence>
<dbReference type="AlphaFoldDB" id="A0A918F3X2"/>
<dbReference type="InterPro" id="IPR057666">
    <property type="entry name" value="DrpA_SLOG"/>
</dbReference>
<gene>
    <name evidence="3" type="ORF">GCM10008957_17590</name>
</gene>
<accession>A0A918F3X2</accession>
<dbReference type="EMBL" id="BMQL01000007">
    <property type="protein sequence ID" value="GGR05160.1"/>
    <property type="molecule type" value="Genomic_DNA"/>
</dbReference>
<dbReference type="Proteomes" id="UP000603865">
    <property type="component" value="Unassembled WGS sequence"/>
</dbReference>
<proteinExistence type="inferred from homology"/>
<reference evidence="3" key="1">
    <citation type="journal article" date="2014" name="Int. J. Syst. Evol. Microbiol.">
        <title>Complete genome sequence of Corynebacterium casei LMG S-19264T (=DSM 44701T), isolated from a smear-ripened cheese.</title>
        <authorList>
            <consortium name="US DOE Joint Genome Institute (JGI-PGF)"/>
            <person name="Walter F."/>
            <person name="Albersmeier A."/>
            <person name="Kalinowski J."/>
            <person name="Ruckert C."/>
        </authorList>
    </citation>
    <scope>NUCLEOTIDE SEQUENCE</scope>
    <source>
        <strain evidence="3">JCM 31311</strain>
    </source>
</reference>
<organism evidence="3 4">
    <name type="scientific">Deinococcus ruber</name>
    <dbReference type="NCBI Taxonomy" id="1848197"/>
    <lineage>
        <taxon>Bacteria</taxon>
        <taxon>Thermotogati</taxon>
        <taxon>Deinococcota</taxon>
        <taxon>Deinococci</taxon>
        <taxon>Deinococcales</taxon>
        <taxon>Deinococcaceae</taxon>
        <taxon>Deinococcus</taxon>
    </lineage>
</organism>
<feature type="domain" description="Smf/DprA SLOG" evidence="2">
    <location>
        <begin position="98"/>
        <end position="298"/>
    </location>
</feature>
<keyword evidence="3" id="KW-0238">DNA-binding</keyword>